<evidence type="ECO:0000313" key="3">
    <source>
        <dbReference type="Proteomes" id="UP001178507"/>
    </source>
</evidence>
<protein>
    <submittedName>
        <fullName evidence="2">Uncharacterized protein</fullName>
    </submittedName>
</protein>
<keyword evidence="3" id="KW-1185">Reference proteome</keyword>
<evidence type="ECO:0000313" key="2">
    <source>
        <dbReference type="EMBL" id="CAJ1402610.1"/>
    </source>
</evidence>
<keyword evidence="1" id="KW-0732">Signal</keyword>
<dbReference type="Proteomes" id="UP001178507">
    <property type="component" value="Unassembled WGS sequence"/>
</dbReference>
<gene>
    <name evidence="2" type="ORF">EVOR1521_LOCUS25457</name>
</gene>
<evidence type="ECO:0000256" key="1">
    <source>
        <dbReference type="SAM" id="SignalP"/>
    </source>
</evidence>
<name>A0AA36JAH0_9DINO</name>
<dbReference type="EMBL" id="CAUJNA010003460">
    <property type="protein sequence ID" value="CAJ1402610.1"/>
    <property type="molecule type" value="Genomic_DNA"/>
</dbReference>
<accession>A0AA36JAH0</accession>
<sequence length="384" mass="42766">MALFLAALSLVGASAYRDSFVSSLVTDTATCDWGREGGLTPSTIRDDNSGWCLYHNVDPKVSPPHMGYCINLNTHQLWFFNFQNPASGFLSNMAPATLHYSLSSLLDLGVHYSLDELDYMRPVYEAKKPALDHALEAALAAKRPVDEQVKALKESLEATPSSATEAELKAAKKSLRPLEDEVNKAKDEVAKFEWPPMMSAMNRHVRVLDKQFGPVQVASVEHLFELAKAYLTGDTATFDATLEHMSSADPKASKKRARKLPVPFFALKRFWFPKAESFIAPAVLEKMGNVEYKPKFEKLCSCGIQTIEEVDYYDGRGTWGIAAERNWLGMLAPDFLDGRLASHQTYLTQERKLSKILTLILKATHENSCTVPASLDWARLSSIP</sequence>
<feature type="chain" id="PRO_5041216762" evidence="1">
    <location>
        <begin position="16"/>
        <end position="384"/>
    </location>
</feature>
<feature type="signal peptide" evidence="1">
    <location>
        <begin position="1"/>
        <end position="15"/>
    </location>
</feature>
<dbReference type="AlphaFoldDB" id="A0AA36JAH0"/>
<reference evidence="2" key="1">
    <citation type="submission" date="2023-08" db="EMBL/GenBank/DDBJ databases">
        <authorList>
            <person name="Chen Y."/>
            <person name="Shah S."/>
            <person name="Dougan E. K."/>
            <person name="Thang M."/>
            <person name="Chan C."/>
        </authorList>
    </citation>
    <scope>NUCLEOTIDE SEQUENCE</scope>
</reference>
<organism evidence="2 3">
    <name type="scientific">Effrenium voratum</name>
    <dbReference type="NCBI Taxonomy" id="2562239"/>
    <lineage>
        <taxon>Eukaryota</taxon>
        <taxon>Sar</taxon>
        <taxon>Alveolata</taxon>
        <taxon>Dinophyceae</taxon>
        <taxon>Suessiales</taxon>
        <taxon>Symbiodiniaceae</taxon>
        <taxon>Effrenium</taxon>
    </lineage>
</organism>
<comment type="caution">
    <text evidence="2">The sequence shown here is derived from an EMBL/GenBank/DDBJ whole genome shotgun (WGS) entry which is preliminary data.</text>
</comment>
<proteinExistence type="predicted"/>